<reference evidence="8" key="1">
    <citation type="submission" date="2018-05" db="EMBL/GenBank/DDBJ databases">
        <authorList>
            <person name="Lanie J.A."/>
            <person name="Ng W.-L."/>
            <person name="Kazmierczak K.M."/>
            <person name="Andrzejewski T.M."/>
            <person name="Davidsen T.M."/>
            <person name="Wayne K.J."/>
            <person name="Tettelin H."/>
            <person name="Glass J.I."/>
            <person name="Rusch D."/>
            <person name="Podicherti R."/>
            <person name="Tsui H.-C.T."/>
            <person name="Winkler M.E."/>
        </authorList>
    </citation>
    <scope>NUCLEOTIDE SEQUENCE</scope>
</reference>
<dbReference type="GO" id="GO:0000255">
    <property type="term" value="P:allantoin metabolic process"/>
    <property type="evidence" value="ECO:0007669"/>
    <property type="project" value="InterPro"/>
</dbReference>
<evidence type="ECO:0000256" key="5">
    <source>
        <dbReference type="ARBA" id="ARBA00022793"/>
    </source>
</evidence>
<keyword evidence="5" id="KW-0210">Decarboxylase</keyword>
<dbReference type="Pfam" id="PF09349">
    <property type="entry name" value="OHCU_decarbox"/>
    <property type="match status" value="1"/>
</dbReference>
<dbReference type="NCBIfam" id="TIGR03164">
    <property type="entry name" value="UHCUDC"/>
    <property type="match status" value="1"/>
</dbReference>
<dbReference type="GO" id="GO:0019628">
    <property type="term" value="P:urate catabolic process"/>
    <property type="evidence" value="ECO:0007669"/>
    <property type="project" value="UniProtKB-UniPathway"/>
</dbReference>
<dbReference type="GO" id="GO:0051997">
    <property type="term" value="F:2-oxo-4-hydroxy-4-carboxy-5-ureidoimidazoline decarboxylase activity"/>
    <property type="evidence" value="ECO:0007669"/>
    <property type="project" value="UniProtKB-EC"/>
</dbReference>
<evidence type="ECO:0000259" key="7">
    <source>
        <dbReference type="Pfam" id="PF09349"/>
    </source>
</evidence>
<keyword evidence="4" id="KW-0659">Purine metabolism</keyword>
<dbReference type="PANTHER" id="PTHR43466:SF1">
    <property type="entry name" value="2-OXO-4-HYDROXY-4-CARBOXY-5-UREIDOIMIDAZOLINE DECARBOXYLASE-RELATED"/>
    <property type="match status" value="1"/>
</dbReference>
<evidence type="ECO:0000256" key="4">
    <source>
        <dbReference type="ARBA" id="ARBA00022631"/>
    </source>
</evidence>
<dbReference type="PANTHER" id="PTHR43466">
    <property type="entry name" value="2-OXO-4-HYDROXY-4-CARBOXY-5-UREIDOIMIDAZOLINE DECARBOXYLASE-RELATED"/>
    <property type="match status" value="1"/>
</dbReference>
<evidence type="ECO:0000256" key="6">
    <source>
        <dbReference type="ARBA" id="ARBA00023239"/>
    </source>
</evidence>
<evidence type="ECO:0000313" key="8">
    <source>
        <dbReference type="EMBL" id="SVB53667.1"/>
    </source>
</evidence>
<sequence length="179" mass="21070">MINVYYTIVNKMSTINKINKLSQSEFIIIFDNIFEKSRWIAKKLYDQKPFNDFEDLCLKMLDIFENASKENQLKIINSHPDLASKIKVSSLTSDSQKEQSNAGLDHCSEEEFNEFKDLNDKYKKKFGFPFILAVKGKNKLEILNNFRQRISYDINVEFNEAKKQVKKIANLRLNEINKK</sequence>
<dbReference type="GO" id="GO:0006144">
    <property type="term" value="P:purine nucleobase metabolic process"/>
    <property type="evidence" value="ECO:0007669"/>
    <property type="project" value="UniProtKB-KW"/>
</dbReference>
<keyword evidence="6" id="KW-0456">Lyase</keyword>
<comment type="pathway">
    <text evidence="2">Purine metabolism; urate degradation; (S)-allantoin from urate: step 3/3.</text>
</comment>
<comment type="catalytic activity">
    <reaction evidence="1">
        <text>5-hydroxy-2-oxo-4-ureido-2,5-dihydro-1H-imidazole-5-carboxylate + H(+) = (S)-allantoin + CO2</text>
        <dbReference type="Rhea" id="RHEA:26301"/>
        <dbReference type="ChEBI" id="CHEBI:15378"/>
        <dbReference type="ChEBI" id="CHEBI:15678"/>
        <dbReference type="ChEBI" id="CHEBI:16526"/>
        <dbReference type="ChEBI" id="CHEBI:58639"/>
        <dbReference type="EC" id="4.1.1.97"/>
    </reaction>
</comment>
<feature type="domain" description="Oxo-4-hydroxy-4-carboxy-5-ureidoimidazoline decarboxylase" evidence="7">
    <location>
        <begin position="19"/>
        <end position="174"/>
    </location>
</feature>
<evidence type="ECO:0000256" key="2">
    <source>
        <dbReference type="ARBA" id="ARBA00004754"/>
    </source>
</evidence>
<accession>A0A382EV13</accession>
<dbReference type="EC" id="4.1.1.97" evidence="3"/>
<evidence type="ECO:0000256" key="3">
    <source>
        <dbReference type="ARBA" id="ARBA00012257"/>
    </source>
</evidence>
<dbReference type="InterPro" id="IPR036778">
    <property type="entry name" value="OHCU_decarboxylase_sf"/>
</dbReference>
<dbReference type="Gene3D" id="1.10.3330.10">
    <property type="entry name" value="Oxo-4-hydroxy-4-carboxy-5-ureidoimidazoline decarboxylase"/>
    <property type="match status" value="1"/>
</dbReference>
<dbReference type="GO" id="GO:0005777">
    <property type="term" value="C:peroxisome"/>
    <property type="evidence" value="ECO:0007669"/>
    <property type="project" value="TreeGrafter"/>
</dbReference>
<dbReference type="AlphaFoldDB" id="A0A382EV13"/>
<evidence type="ECO:0000256" key="1">
    <source>
        <dbReference type="ARBA" id="ARBA00001163"/>
    </source>
</evidence>
<dbReference type="InterPro" id="IPR018020">
    <property type="entry name" value="OHCU_decarboxylase"/>
</dbReference>
<organism evidence="8">
    <name type="scientific">marine metagenome</name>
    <dbReference type="NCBI Taxonomy" id="408172"/>
    <lineage>
        <taxon>unclassified sequences</taxon>
        <taxon>metagenomes</taxon>
        <taxon>ecological metagenomes</taxon>
    </lineage>
</organism>
<name>A0A382EV13_9ZZZZ</name>
<gene>
    <name evidence="8" type="ORF">METZ01_LOCUS206521</name>
</gene>
<dbReference type="UniPathway" id="UPA00394">
    <property type="reaction ID" value="UER00652"/>
</dbReference>
<dbReference type="EMBL" id="UINC01046091">
    <property type="protein sequence ID" value="SVB53667.1"/>
    <property type="molecule type" value="Genomic_DNA"/>
</dbReference>
<protein>
    <recommendedName>
        <fullName evidence="3">2-oxo-4-hydroxy-4-carboxy-5-ureidoimidazoline decarboxylase</fullName>
        <ecNumber evidence="3">4.1.1.97</ecNumber>
    </recommendedName>
</protein>
<dbReference type="SUPFAM" id="SSF158694">
    <property type="entry name" value="UraD-Like"/>
    <property type="match status" value="1"/>
</dbReference>
<proteinExistence type="predicted"/>
<dbReference type="InterPro" id="IPR017580">
    <property type="entry name" value="OHCU_decarboxylase-1"/>
</dbReference>